<feature type="domain" description="RWD" evidence="8">
    <location>
        <begin position="14"/>
        <end position="130"/>
    </location>
</feature>
<reference evidence="10" key="1">
    <citation type="journal article" date="2013" name="Nature">
        <title>Pan genome of the phytoplankton Emiliania underpins its global distribution.</title>
        <authorList>
            <person name="Read B.A."/>
            <person name="Kegel J."/>
            <person name="Klute M.J."/>
            <person name="Kuo A."/>
            <person name="Lefebvre S.C."/>
            <person name="Maumus F."/>
            <person name="Mayer C."/>
            <person name="Miller J."/>
            <person name="Monier A."/>
            <person name="Salamov A."/>
            <person name="Young J."/>
            <person name="Aguilar M."/>
            <person name="Claverie J.M."/>
            <person name="Frickenhaus S."/>
            <person name="Gonzalez K."/>
            <person name="Herman E.K."/>
            <person name="Lin Y.C."/>
            <person name="Napier J."/>
            <person name="Ogata H."/>
            <person name="Sarno A.F."/>
            <person name="Shmutz J."/>
            <person name="Schroeder D."/>
            <person name="de Vargas C."/>
            <person name="Verret F."/>
            <person name="von Dassow P."/>
            <person name="Valentin K."/>
            <person name="Van de Peer Y."/>
            <person name="Wheeler G."/>
            <person name="Dacks J.B."/>
            <person name="Delwiche C.F."/>
            <person name="Dyhrman S.T."/>
            <person name="Glockner G."/>
            <person name="John U."/>
            <person name="Richards T."/>
            <person name="Worden A.Z."/>
            <person name="Zhang X."/>
            <person name="Grigoriev I.V."/>
            <person name="Allen A.E."/>
            <person name="Bidle K."/>
            <person name="Borodovsky M."/>
            <person name="Bowler C."/>
            <person name="Brownlee C."/>
            <person name="Cock J.M."/>
            <person name="Elias M."/>
            <person name="Gladyshev V.N."/>
            <person name="Groth M."/>
            <person name="Guda C."/>
            <person name="Hadaegh A."/>
            <person name="Iglesias-Rodriguez M.D."/>
            <person name="Jenkins J."/>
            <person name="Jones B.M."/>
            <person name="Lawson T."/>
            <person name="Leese F."/>
            <person name="Lindquist E."/>
            <person name="Lobanov A."/>
            <person name="Lomsadze A."/>
            <person name="Malik S.B."/>
            <person name="Marsh M.E."/>
            <person name="Mackinder L."/>
            <person name="Mock T."/>
            <person name="Mueller-Roeber B."/>
            <person name="Pagarete A."/>
            <person name="Parker M."/>
            <person name="Probert I."/>
            <person name="Quesneville H."/>
            <person name="Raines C."/>
            <person name="Rensing S.A."/>
            <person name="Riano-Pachon D.M."/>
            <person name="Richier S."/>
            <person name="Rokitta S."/>
            <person name="Shiraiwa Y."/>
            <person name="Soanes D.M."/>
            <person name="van der Giezen M."/>
            <person name="Wahlund T.M."/>
            <person name="Williams B."/>
            <person name="Wilson W."/>
            <person name="Wolfe G."/>
            <person name="Wurch L.L."/>
        </authorList>
    </citation>
    <scope>NUCLEOTIDE SEQUENCE</scope>
</reference>
<dbReference type="AlphaFoldDB" id="A0A0D3KVY2"/>
<evidence type="ECO:0000259" key="7">
    <source>
        <dbReference type="PROSITE" id="PS50011"/>
    </source>
</evidence>
<organism evidence="9 10">
    <name type="scientific">Emiliania huxleyi (strain CCMP1516)</name>
    <dbReference type="NCBI Taxonomy" id="280463"/>
    <lineage>
        <taxon>Eukaryota</taxon>
        <taxon>Haptista</taxon>
        <taxon>Haptophyta</taxon>
        <taxon>Prymnesiophyceae</taxon>
        <taxon>Isochrysidales</taxon>
        <taxon>Noelaerhabdaceae</taxon>
        <taxon>Emiliania</taxon>
    </lineage>
</organism>
<dbReference type="InterPro" id="IPR006575">
    <property type="entry name" value="RWD_dom"/>
</dbReference>
<feature type="region of interest" description="Disordered" evidence="6">
    <location>
        <begin position="281"/>
        <end position="346"/>
    </location>
</feature>
<dbReference type="SUPFAM" id="SSF54495">
    <property type="entry name" value="UBC-like"/>
    <property type="match status" value="1"/>
</dbReference>
<dbReference type="GO" id="GO:0004672">
    <property type="term" value="F:protein kinase activity"/>
    <property type="evidence" value="ECO:0007669"/>
    <property type="project" value="InterPro"/>
</dbReference>
<name>A0A0D3KVY2_EMIH1</name>
<dbReference type="PROSITE" id="PS50908">
    <property type="entry name" value="RWD"/>
    <property type="match status" value="1"/>
</dbReference>
<feature type="compositionally biased region" description="Basic residues" evidence="6">
    <location>
        <begin position="200"/>
        <end position="212"/>
    </location>
</feature>
<reference evidence="9" key="2">
    <citation type="submission" date="2024-10" db="UniProtKB">
        <authorList>
            <consortium name="EnsemblProtists"/>
        </authorList>
    </citation>
    <scope>IDENTIFICATION</scope>
</reference>
<keyword evidence="3" id="KW-0418">Kinase</keyword>
<dbReference type="InterPro" id="IPR017441">
    <property type="entry name" value="Protein_kinase_ATP_BS"/>
</dbReference>
<evidence type="ECO:0000313" key="10">
    <source>
        <dbReference type="Proteomes" id="UP000013827"/>
    </source>
</evidence>
<dbReference type="GeneID" id="17285189"/>
<feature type="compositionally biased region" description="Acidic residues" evidence="6">
    <location>
        <begin position="325"/>
        <end position="338"/>
    </location>
</feature>
<evidence type="ECO:0000259" key="8">
    <source>
        <dbReference type="PROSITE" id="PS50908"/>
    </source>
</evidence>
<evidence type="ECO:0000256" key="4">
    <source>
        <dbReference type="ARBA" id="ARBA00022840"/>
    </source>
</evidence>
<feature type="compositionally biased region" description="Low complexity" evidence="6">
    <location>
        <begin position="297"/>
        <end position="308"/>
    </location>
</feature>
<feature type="compositionally biased region" description="Low complexity" evidence="6">
    <location>
        <begin position="254"/>
        <end position="263"/>
    </location>
</feature>
<dbReference type="InterPro" id="IPR050339">
    <property type="entry name" value="CC_SR_Kinase"/>
</dbReference>
<dbReference type="Proteomes" id="UP000013827">
    <property type="component" value="Unassembled WGS sequence"/>
</dbReference>
<dbReference type="PANTHER" id="PTHR11042">
    <property type="entry name" value="EUKARYOTIC TRANSLATION INITIATION FACTOR 2-ALPHA KINASE EIF2-ALPHA KINASE -RELATED"/>
    <property type="match status" value="1"/>
</dbReference>
<dbReference type="Pfam" id="PF05773">
    <property type="entry name" value="RWD"/>
    <property type="match status" value="1"/>
</dbReference>
<proteinExistence type="predicted"/>
<feature type="region of interest" description="Disordered" evidence="6">
    <location>
        <begin position="199"/>
        <end position="267"/>
    </location>
</feature>
<dbReference type="Pfam" id="PF00069">
    <property type="entry name" value="Pkinase"/>
    <property type="match status" value="1"/>
</dbReference>
<dbReference type="PROSITE" id="PS50011">
    <property type="entry name" value="PROTEIN_KINASE_DOM"/>
    <property type="match status" value="1"/>
</dbReference>
<keyword evidence="4 5" id="KW-0067">ATP-binding</keyword>
<dbReference type="InterPro" id="IPR000719">
    <property type="entry name" value="Prot_kinase_dom"/>
</dbReference>
<dbReference type="RefSeq" id="XP_005792346.1">
    <property type="nucleotide sequence ID" value="XM_005792289.1"/>
</dbReference>
<evidence type="ECO:0000256" key="6">
    <source>
        <dbReference type="SAM" id="MobiDB-lite"/>
    </source>
</evidence>
<evidence type="ECO:0000313" key="9">
    <source>
        <dbReference type="EnsemblProtists" id="EOD39917"/>
    </source>
</evidence>
<evidence type="ECO:0000256" key="5">
    <source>
        <dbReference type="PROSITE-ProRule" id="PRU10141"/>
    </source>
</evidence>
<feature type="binding site" evidence="5">
    <location>
        <position position="382"/>
    </location>
    <ligand>
        <name>ATP</name>
        <dbReference type="ChEBI" id="CHEBI:30616"/>
    </ligand>
</feature>
<keyword evidence="2 5" id="KW-0547">Nucleotide-binding</keyword>
<dbReference type="SUPFAM" id="SSF56112">
    <property type="entry name" value="Protein kinase-like (PK-like)"/>
    <property type="match status" value="1"/>
</dbReference>
<dbReference type="Gene3D" id="3.30.200.20">
    <property type="entry name" value="Phosphorylase Kinase, domain 1"/>
    <property type="match status" value="1"/>
</dbReference>
<dbReference type="EnsemblProtists" id="EOD39917">
    <property type="protein sequence ID" value="EOD39917"/>
    <property type="gene ID" value="EMIHUDRAFT_446820"/>
</dbReference>
<dbReference type="GO" id="GO:0005524">
    <property type="term" value="F:ATP binding"/>
    <property type="evidence" value="ECO:0007669"/>
    <property type="project" value="UniProtKB-UniRule"/>
</dbReference>
<accession>A0A0D3KVY2</accession>
<protein>
    <recommendedName>
        <fullName evidence="11">Protein kinase domain-containing protein</fullName>
    </recommendedName>
</protein>
<feature type="compositionally biased region" description="Basic and acidic residues" evidence="6">
    <location>
        <begin position="224"/>
        <end position="236"/>
    </location>
</feature>
<evidence type="ECO:0000256" key="1">
    <source>
        <dbReference type="ARBA" id="ARBA00022679"/>
    </source>
</evidence>
<dbReference type="eggNOG" id="KOG1035">
    <property type="taxonomic scope" value="Eukaryota"/>
</dbReference>
<dbReference type="HOGENOM" id="CLU_586085_0_0_1"/>
<keyword evidence="1" id="KW-0808">Transferase</keyword>
<sequence length="467" mass="50577">MMEDSFDPEAEQEAERMCLEAVMMDEYEELSAEQLSAHRTRRRLSLTILPYPSAHEANHVQAVLEATLEPTYPVLLPLVSLRNAPTASHKLSEAVLQEMGTRLAEVSSEHAGSVHLMALVEAAREFLIARNEPEPQPVSAHEQMIRRQRQASPPMEDEAASSVGASPLLPPAGRSASIDVVDGFKLDELEEELQINLQAQRRRKKKAKRRGRRSIEPATPGGEEEQRRESSEEEPAHATPPPTRGSAEPKLAARRPPAAPAAAERSLGIADMGRKMWGSVKDLLSGSGGGRGGRGAGDQSAGARGDGSPSRLGVARRGAAGVEEGSSEEGSSEEEGEEPPLVRSKSSRFTTDFEVLERLGKGGFGQVWRVRNRLDGLDYAVKSVRIRPGQDVSKLLREVNTLSRMHSTHIVRYYNAWIEQSGSMGPPRRGGRVSSGAGAAARGGSASSMSEMLRTPSYDIFLRSAGD</sequence>
<evidence type="ECO:0000256" key="3">
    <source>
        <dbReference type="ARBA" id="ARBA00022777"/>
    </source>
</evidence>
<dbReference type="Gene3D" id="3.10.110.10">
    <property type="entry name" value="Ubiquitin Conjugating Enzyme"/>
    <property type="match status" value="1"/>
</dbReference>
<evidence type="ECO:0000256" key="2">
    <source>
        <dbReference type="ARBA" id="ARBA00022741"/>
    </source>
</evidence>
<dbReference type="GO" id="GO:0005737">
    <property type="term" value="C:cytoplasm"/>
    <property type="evidence" value="ECO:0007669"/>
    <property type="project" value="TreeGrafter"/>
</dbReference>
<dbReference type="InterPro" id="IPR011009">
    <property type="entry name" value="Kinase-like_dom_sf"/>
</dbReference>
<keyword evidence="10" id="KW-1185">Reference proteome</keyword>
<feature type="domain" description="Protein kinase" evidence="7">
    <location>
        <begin position="353"/>
        <end position="467"/>
    </location>
</feature>
<feature type="region of interest" description="Disordered" evidence="6">
    <location>
        <begin position="424"/>
        <end position="448"/>
    </location>
</feature>
<dbReference type="KEGG" id="ehx:EMIHUDRAFT_446820"/>
<dbReference type="InterPro" id="IPR016135">
    <property type="entry name" value="UBQ-conjugating_enzyme/RWD"/>
</dbReference>
<dbReference type="PaxDb" id="2903-EOD39917"/>
<dbReference type="CDD" id="cd23818">
    <property type="entry name" value="RWD_RNF25"/>
    <property type="match status" value="1"/>
</dbReference>
<dbReference type="PROSITE" id="PS00107">
    <property type="entry name" value="PROTEIN_KINASE_ATP"/>
    <property type="match status" value="1"/>
</dbReference>
<feature type="compositionally biased region" description="Gly residues" evidence="6">
    <location>
        <begin position="286"/>
        <end position="296"/>
    </location>
</feature>
<dbReference type="OMA" id="AHEANHV"/>
<dbReference type="GO" id="GO:0005634">
    <property type="term" value="C:nucleus"/>
    <property type="evidence" value="ECO:0007669"/>
    <property type="project" value="TreeGrafter"/>
</dbReference>
<dbReference type="STRING" id="2903.R1DXQ1"/>
<evidence type="ECO:0008006" key="11">
    <source>
        <dbReference type="Google" id="ProtNLM"/>
    </source>
</evidence>
<feature type="region of interest" description="Disordered" evidence="6">
    <location>
        <begin position="132"/>
        <end position="173"/>
    </location>
</feature>